<dbReference type="EMBL" id="CACRTT010000029">
    <property type="protein sequence ID" value="VYU43986.1"/>
    <property type="molecule type" value="Genomic_DNA"/>
</dbReference>
<dbReference type="RefSeq" id="WP_156732875.1">
    <property type="nucleotide sequence ID" value="NZ_CACRTT010000029.1"/>
</dbReference>
<reference evidence="1" key="1">
    <citation type="submission" date="2019-11" db="EMBL/GenBank/DDBJ databases">
        <authorList>
            <person name="Feng L."/>
        </authorList>
    </citation>
    <scope>NUCLEOTIDE SEQUENCE</scope>
    <source>
        <strain evidence="1">ElentaLFYP107</strain>
    </source>
</reference>
<proteinExistence type="predicted"/>
<gene>
    <name evidence="1" type="ORF">ELLFYP107_00461</name>
</gene>
<accession>A0A6N3EQS7</accession>
<organism evidence="1">
    <name type="scientific">Eggerthella lenta</name>
    <name type="common">Eubacterium lentum</name>
    <dbReference type="NCBI Taxonomy" id="84112"/>
    <lineage>
        <taxon>Bacteria</taxon>
        <taxon>Bacillati</taxon>
        <taxon>Actinomycetota</taxon>
        <taxon>Coriobacteriia</taxon>
        <taxon>Eggerthellales</taxon>
        <taxon>Eggerthellaceae</taxon>
        <taxon>Eggerthella</taxon>
    </lineage>
</organism>
<evidence type="ECO:0000313" key="1">
    <source>
        <dbReference type="EMBL" id="VYU43986.1"/>
    </source>
</evidence>
<protein>
    <submittedName>
        <fullName evidence="1">Uncharacterized protein</fullName>
    </submittedName>
</protein>
<dbReference type="AlphaFoldDB" id="A0A6N3EQS7"/>
<sequence length="396" mass="45532">MFDIQRTVDHLHKEIAAADSPEEKFELGREAATYQWQLDLMAYHKAEGREFFNFAGWQRGRCLAMISWMRSRDLHRRKMGDLEILERLASVSKSERREGDYHLTRARCKVMAAVVRLATESGMVYCSYAGLARKAGVSERTACSVRSELESYGVLVRVRTGGRNANGENQSNKYYVRWNALRELLGIENRWEERRAAEGISRFRVWAMLTRRVNPYFNYEGFAHFSKSERQKRRVAKRAREAEQRKRLAGALAVEKLTRKESKNLPRFVENPEKQKLEQGFCALTSLSTLKKSFIYQPGRSFLLELDPNVENSTRQSRSSDGSPSGCTWCFDLASFQKSTLDLLGKVNPQRLNPFLNEIDQMTRESPTPGTEQEMQAHAESLVHLLADADKSLCKP</sequence>
<name>A0A6N3EQS7_EGGLN</name>